<feature type="transmembrane region" description="Helical" evidence="1">
    <location>
        <begin position="57"/>
        <end position="81"/>
    </location>
</feature>
<evidence type="ECO:0000313" key="2">
    <source>
        <dbReference type="EMBL" id="KKC32419.1"/>
    </source>
</evidence>
<evidence type="ECO:0000256" key="1">
    <source>
        <dbReference type="SAM" id="Phobius"/>
    </source>
</evidence>
<name>A0A0F5PX59_9HYPH</name>
<evidence type="ECO:0000313" key="4">
    <source>
        <dbReference type="Proteomes" id="UP000033519"/>
    </source>
</evidence>
<feature type="transmembrane region" description="Helical" evidence="1">
    <location>
        <begin position="128"/>
        <end position="147"/>
    </location>
</feature>
<proteinExistence type="predicted"/>
<dbReference type="PATRIC" id="fig|728005.3.peg.988"/>
<accession>A0A0F5PX59</accession>
<keyword evidence="4" id="KW-1185">Reference proteome</keyword>
<feature type="transmembrane region" description="Helical" evidence="1">
    <location>
        <begin position="88"/>
        <end position="108"/>
    </location>
</feature>
<keyword evidence="1" id="KW-0812">Transmembrane</keyword>
<evidence type="ECO:0000313" key="5">
    <source>
        <dbReference type="Proteomes" id="UP000182258"/>
    </source>
</evidence>
<gene>
    <name evidence="3" type="ORF">SAMN04488059_102257</name>
    <name evidence="2" type="ORF">WH91_14070</name>
</gene>
<keyword evidence="1" id="KW-0472">Membrane</keyword>
<sequence length="175" mass="18562">MSQDFTDLLKVLATTALIFAAGTLVMLYVILILATYGADLPMVGSLPLSAPPEMVPLLANSRIFTTLAAVHVTSSGLALLFSSRTVDMALLITSKAVAVVITALLGFIGGHMVYLQLTEKTAVSLGPLTPTFIALLGFLVLSSILSVQNLRTLGNLRYLVGIVMIFLGPMLLVWL</sequence>
<feature type="transmembrane region" description="Helical" evidence="1">
    <location>
        <begin position="156"/>
        <end position="174"/>
    </location>
</feature>
<keyword evidence="1" id="KW-1133">Transmembrane helix</keyword>
<organism evidence="3 5">
    <name type="scientific">Devosia psychrophila</name>
    <dbReference type="NCBI Taxonomy" id="728005"/>
    <lineage>
        <taxon>Bacteria</taxon>
        <taxon>Pseudomonadati</taxon>
        <taxon>Pseudomonadota</taxon>
        <taxon>Alphaproteobacteria</taxon>
        <taxon>Hyphomicrobiales</taxon>
        <taxon>Devosiaceae</taxon>
        <taxon>Devosia</taxon>
    </lineage>
</organism>
<evidence type="ECO:0000313" key="3">
    <source>
        <dbReference type="EMBL" id="SFC13612.1"/>
    </source>
</evidence>
<feature type="transmembrane region" description="Helical" evidence="1">
    <location>
        <begin position="12"/>
        <end position="37"/>
    </location>
</feature>
<dbReference type="AlphaFoldDB" id="A0A0F5PX59"/>
<dbReference type="RefSeq" id="WP_046171633.1">
    <property type="nucleotide sequence ID" value="NZ_FOMB01000002.1"/>
</dbReference>
<dbReference type="EMBL" id="LAPV01000134">
    <property type="protein sequence ID" value="KKC32419.1"/>
    <property type="molecule type" value="Genomic_DNA"/>
</dbReference>
<dbReference type="EMBL" id="FOMB01000002">
    <property type="protein sequence ID" value="SFC13612.1"/>
    <property type="molecule type" value="Genomic_DNA"/>
</dbReference>
<dbReference type="Proteomes" id="UP000182258">
    <property type="component" value="Unassembled WGS sequence"/>
</dbReference>
<dbReference type="Proteomes" id="UP000033519">
    <property type="component" value="Unassembled WGS sequence"/>
</dbReference>
<dbReference type="OrthoDB" id="7948887at2"/>
<reference evidence="2 4" key="1">
    <citation type="submission" date="2015-03" db="EMBL/GenBank/DDBJ databases">
        <authorList>
            <person name="Lepp D."/>
            <person name="Hassan Y.I."/>
            <person name="Li X.-Z."/>
            <person name="Zhou T."/>
        </authorList>
    </citation>
    <scope>NUCLEOTIDE SEQUENCE [LARGE SCALE GENOMIC DNA]</scope>
    <source>
        <strain evidence="2 4">Cr7-05</strain>
    </source>
</reference>
<protein>
    <submittedName>
        <fullName evidence="3">Uncharacterized protein</fullName>
    </submittedName>
</protein>
<reference evidence="3 5" key="2">
    <citation type="submission" date="2016-10" db="EMBL/GenBank/DDBJ databases">
        <authorList>
            <person name="de Groot N.N."/>
        </authorList>
    </citation>
    <scope>NUCLEOTIDE SEQUENCE [LARGE SCALE GENOMIC DNA]</scope>
    <source>
        <strain evidence="3 5">CGMCC 1.10210</strain>
    </source>
</reference>